<dbReference type="GO" id="GO:0045892">
    <property type="term" value="P:negative regulation of DNA-templated transcription"/>
    <property type="evidence" value="ECO:0007669"/>
    <property type="project" value="InterPro"/>
</dbReference>
<keyword evidence="11" id="KW-0282">Flagellum</keyword>
<dbReference type="STRING" id="1921010.MMIC_P0366"/>
<organism evidence="11 12">
    <name type="scientific">Mariprofundus micogutta</name>
    <dbReference type="NCBI Taxonomy" id="1921010"/>
    <lineage>
        <taxon>Bacteria</taxon>
        <taxon>Pseudomonadati</taxon>
        <taxon>Pseudomonadota</taxon>
        <taxon>Candidatius Mariprofundia</taxon>
        <taxon>Mariprofundales</taxon>
        <taxon>Mariprofundaceae</taxon>
        <taxon>Mariprofundus</taxon>
    </lineage>
</organism>
<evidence type="ECO:0000256" key="2">
    <source>
        <dbReference type="ARBA" id="ARBA00017823"/>
    </source>
</evidence>
<keyword evidence="5" id="KW-0805">Transcription regulation</keyword>
<dbReference type="InterPro" id="IPR007412">
    <property type="entry name" value="FlgM"/>
</dbReference>
<dbReference type="InterPro" id="IPR035890">
    <property type="entry name" value="Anti-sigma-28_factor_FlgM_sf"/>
</dbReference>
<dbReference type="EMBL" id="BDFD01000002">
    <property type="protein sequence ID" value="GAV19432.1"/>
    <property type="molecule type" value="Genomic_DNA"/>
</dbReference>
<feature type="domain" description="Anti-sigma-28 factor FlgM C-terminal" evidence="10">
    <location>
        <begin position="33"/>
        <end position="85"/>
    </location>
</feature>
<reference evidence="11 12" key="1">
    <citation type="journal article" date="2017" name="Arch. Microbiol.">
        <title>Mariprofundus micogutta sp. nov., a novel iron-oxidizing zetaproteobacterium isolated from a deep-sea hydrothermal field at the Bayonnaise knoll of the Izu-Ogasawara arc, and a description of Mariprofundales ord. nov. and Zetaproteobacteria classis nov.</title>
        <authorList>
            <person name="Makita H."/>
            <person name="Tanaka E."/>
            <person name="Mitsunobu S."/>
            <person name="Miyazaki M."/>
            <person name="Nunoura T."/>
            <person name="Uematsu K."/>
            <person name="Takaki Y."/>
            <person name="Nishi S."/>
            <person name="Shimamura S."/>
            <person name="Takai K."/>
        </authorList>
    </citation>
    <scope>NUCLEOTIDE SEQUENCE [LARGE SCALE GENOMIC DNA]</scope>
    <source>
        <strain evidence="11 12">ET2</strain>
    </source>
</reference>
<keyword evidence="6" id="KW-0804">Transcription</keyword>
<keyword evidence="3" id="KW-0678">Repressor</keyword>
<name>A0A1L8CKK2_9PROT</name>
<dbReference type="Pfam" id="PF04316">
    <property type="entry name" value="FlgM"/>
    <property type="match status" value="1"/>
</dbReference>
<feature type="region of interest" description="Disordered" evidence="9">
    <location>
        <begin position="1"/>
        <end position="42"/>
    </location>
</feature>
<evidence type="ECO:0000259" key="10">
    <source>
        <dbReference type="Pfam" id="PF04316"/>
    </source>
</evidence>
<dbReference type="Proteomes" id="UP000231632">
    <property type="component" value="Unassembled WGS sequence"/>
</dbReference>
<keyword evidence="4" id="KW-1005">Bacterial flagellum biogenesis</keyword>
<keyword evidence="12" id="KW-1185">Reference proteome</keyword>
<evidence type="ECO:0000313" key="11">
    <source>
        <dbReference type="EMBL" id="GAV19432.1"/>
    </source>
</evidence>
<dbReference type="RefSeq" id="WP_072658618.1">
    <property type="nucleotide sequence ID" value="NZ_BDFD01000002.1"/>
</dbReference>
<dbReference type="GO" id="GO:0044781">
    <property type="term" value="P:bacterial-type flagellum organization"/>
    <property type="evidence" value="ECO:0007669"/>
    <property type="project" value="UniProtKB-KW"/>
</dbReference>
<evidence type="ECO:0000256" key="6">
    <source>
        <dbReference type="ARBA" id="ARBA00023163"/>
    </source>
</evidence>
<sequence length="96" mass="10243">MRIERNSGPGGVQGGTSAGKAKGKRAPSSGSSDSVHVTDSASLREKAQVMLADMDAVRMERIEEIRDALEKGTFKSDSRKVATQIVCNALAEHPWS</sequence>
<accession>A0A1L8CKK2</accession>
<evidence type="ECO:0000313" key="12">
    <source>
        <dbReference type="Proteomes" id="UP000231632"/>
    </source>
</evidence>
<proteinExistence type="inferred from homology"/>
<protein>
    <recommendedName>
        <fullName evidence="2">Negative regulator of flagellin synthesis</fullName>
    </recommendedName>
    <alternativeName>
        <fullName evidence="8">Anti-sigma-28 factor</fullName>
    </alternativeName>
</protein>
<gene>
    <name evidence="11" type="ORF">MMIC_P0366</name>
</gene>
<keyword evidence="11" id="KW-0969">Cilium</keyword>
<dbReference type="InterPro" id="IPR031316">
    <property type="entry name" value="FlgM_C"/>
</dbReference>
<evidence type="ECO:0000256" key="3">
    <source>
        <dbReference type="ARBA" id="ARBA00022491"/>
    </source>
</evidence>
<evidence type="ECO:0000256" key="8">
    <source>
        <dbReference type="ARBA" id="ARBA00030117"/>
    </source>
</evidence>
<dbReference type="SUPFAM" id="SSF101498">
    <property type="entry name" value="Anti-sigma factor FlgM"/>
    <property type="match status" value="1"/>
</dbReference>
<dbReference type="NCBIfam" id="TIGR03824">
    <property type="entry name" value="FlgM_jcvi"/>
    <property type="match status" value="1"/>
</dbReference>
<evidence type="ECO:0000256" key="4">
    <source>
        <dbReference type="ARBA" id="ARBA00022795"/>
    </source>
</evidence>
<comment type="function">
    <text evidence="7">Responsible for the coupling of flagellin expression to flagellar assembly by preventing expression of the flagellin genes when a component of the middle class of proteins is defective. It negatively regulates flagellar genes by inhibiting the activity of FliA by directly binding to FliA.</text>
</comment>
<feature type="compositionally biased region" description="Gly residues" evidence="9">
    <location>
        <begin position="8"/>
        <end position="17"/>
    </location>
</feature>
<feature type="compositionally biased region" description="Polar residues" evidence="9">
    <location>
        <begin position="28"/>
        <end position="41"/>
    </location>
</feature>
<evidence type="ECO:0000256" key="1">
    <source>
        <dbReference type="ARBA" id="ARBA00005322"/>
    </source>
</evidence>
<evidence type="ECO:0000256" key="7">
    <source>
        <dbReference type="ARBA" id="ARBA00024739"/>
    </source>
</evidence>
<dbReference type="AlphaFoldDB" id="A0A1L8CKK2"/>
<dbReference type="OrthoDB" id="5295908at2"/>
<comment type="similarity">
    <text evidence="1">Belongs to the FlgM family.</text>
</comment>
<keyword evidence="11" id="KW-0966">Cell projection</keyword>
<comment type="caution">
    <text evidence="11">The sequence shown here is derived from an EMBL/GenBank/DDBJ whole genome shotgun (WGS) entry which is preliminary data.</text>
</comment>
<evidence type="ECO:0000256" key="5">
    <source>
        <dbReference type="ARBA" id="ARBA00023015"/>
    </source>
</evidence>
<evidence type="ECO:0000256" key="9">
    <source>
        <dbReference type="SAM" id="MobiDB-lite"/>
    </source>
</evidence>